<sequence length="457" mass="50223">MKKIKTASSKATQKLKRTFSKLAHRNKGGGGGGLQHAAAERDRARAEGLHAGSSMDAAALGYVAPPAEVPATGLEWAAAAGVMPREQWAVHLRDLETSSGGVGGRYLSGSSAARRGDDEEGEEGVQQREEERRRRREKREKREKESRRRRRREEAEADERKAARRNSRHSHRSRRSSSEEDSSSSSSSGDSSSERAREREERRRKREKEKRRRQRERDEREEPRRRKRESRRGSLEARRLRNVDVADYEPQVPVEEDEESYHRDPSTATSDGEARSTESVANVAELEDVLDEARVKSPPRDRPSERDEGADDDDEDGYEDYYDYASSGPIGAGMTESDGSLVVSTQLDRLPPPARAPNAGAGELGKPMLTSLGVSPPPDDDDASGDCDEEAAKMGTEGGTGVTELQEMVMSPAKQQLLESAGGDAALTKRRASEVFLSDTDSGARRESAPGGDAAHS</sequence>
<feature type="compositionally biased region" description="Basic and acidic residues" evidence="1">
    <location>
        <begin position="291"/>
        <end position="307"/>
    </location>
</feature>
<evidence type="ECO:0000313" key="2">
    <source>
        <dbReference type="EMBL" id="ELR20906.1"/>
    </source>
</evidence>
<dbReference type="KEGG" id="acan:ACA1_278770"/>
<feature type="region of interest" description="Disordered" evidence="1">
    <location>
        <begin position="21"/>
        <end position="50"/>
    </location>
</feature>
<dbReference type="Proteomes" id="UP000011083">
    <property type="component" value="Unassembled WGS sequence"/>
</dbReference>
<evidence type="ECO:0000313" key="3">
    <source>
        <dbReference type="Proteomes" id="UP000011083"/>
    </source>
</evidence>
<feature type="compositionally biased region" description="Basic residues" evidence="1">
    <location>
        <begin position="202"/>
        <end position="214"/>
    </location>
</feature>
<feature type="compositionally biased region" description="Basic residues" evidence="1">
    <location>
        <begin position="162"/>
        <end position="175"/>
    </location>
</feature>
<feature type="compositionally biased region" description="Basic and acidic residues" evidence="1">
    <location>
        <begin position="38"/>
        <end position="48"/>
    </location>
</feature>
<accession>L8H8W2</accession>
<organism evidence="2 3">
    <name type="scientific">Acanthamoeba castellanii (strain ATCC 30010 / Neff)</name>
    <dbReference type="NCBI Taxonomy" id="1257118"/>
    <lineage>
        <taxon>Eukaryota</taxon>
        <taxon>Amoebozoa</taxon>
        <taxon>Discosea</taxon>
        <taxon>Longamoebia</taxon>
        <taxon>Centramoebida</taxon>
        <taxon>Acanthamoebidae</taxon>
        <taxon>Acanthamoeba</taxon>
    </lineage>
</organism>
<feature type="compositionally biased region" description="Basic and acidic residues" evidence="1">
    <location>
        <begin position="140"/>
        <end position="161"/>
    </location>
</feature>
<dbReference type="GeneID" id="14921778"/>
<feature type="compositionally biased region" description="Acidic residues" evidence="1">
    <location>
        <begin position="378"/>
        <end position="389"/>
    </location>
</feature>
<proteinExistence type="predicted"/>
<gene>
    <name evidence="2" type="ORF">ACA1_278770</name>
</gene>
<evidence type="ECO:0000256" key="1">
    <source>
        <dbReference type="SAM" id="MobiDB-lite"/>
    </source>
</evidence>
<keyword evidence="3" id="KW-1185">Reference proteome</keyword>
<feature type="compositionally biased region" description="Basic and acidic residues" evidence="1">
    <location>
        <begin position="231"/>
        <end position="244"/>
    </location>
</feature>
<dbReference type="RefSeq" id="XP_004344649.1">
    <property type="nucleotide sequence ID" value="XM_004344599.1"/>
</dbReference>
<reference evidence="2 3" key="1">
    <citation type="journal article" date="2013" name="Genome Biol.">
        <title>Genome of Acanthamoeba castellanii highlights extensive lateral gene transfer and early evolution of tyrosine kinase signaling.</title>
        <authorList>
            <person name="Clarke M."/>
            <person name="Lohan A.J."/>
            <person name="Liu B."/>
            <person name="Lagkouvardos I."/>
            <person name="Roy S."/>
            <person name="Zafar N."/>
            <person name="Bertelli C."/>
            <person name="Schilde C."/>
            <person name="Kianianmomeni A."/>
            <person name="Burglin T.R."/>
            <person name="Frech C."/>
            <person name="Turcotte B."/>
            <person name="Kopec K.O."/>
            <person name="Synnott J.M."/>
            <person name="Choo C."/>
            <person name="Paponov I."/>
            <person name="Finkler A."/>
            <person name="Soon Heng Tan C."/>
            <person name="Hutchins A.P."/>
            <person name="Weinmeier T."/>
            <person name="Rattei T."/>
            <person name="Chu J.S."/>
            <person name="Gimenez G."/>
            <person name="Irimia M."/>
            <person name="Rigden D.J."/>
            <person name="Fitzpatrick D.A."/>
            <person name="Lorenzo-Morales J."/>
            <person name="Bateman A."/>
            <person name="Chiu C.H."/>
            <person name="Tang P."/>
            <person name="Hegemann P."/>
            <person name="Fromm H."/>
            <person name="Raoult D."/>
            <person name="Greub G."/>
            <person name="Miranda-Saavedra D."/>
            <person name="Chen N."/>
            <person name="Nash P."/>
            <person name="Ginger M.L."/>
            <person name="Horn M."/>
            <person name="Schaap P."/>
            <person name="Caler L."/>
            <person name="Loftus B."/>
        </authorList>
    </citation>
    <scope>NUCLEOTIDE SEQUENCE [LARGE SCALE GENOMIC DNA]</scope>
    <source>
        <strain evidence="2 3">Neff</strain>
    </source>
</reference>
<dbReference type="AlphaFoldDB" id="L8H8W2"/>
<feature type="region of interest" description="Disordered" evidence="1">
    <location>
        <begin position="95"/>
        <end position="457"/>
    </location>
</feature>
<protein>
    <submittedName>
        <fullName evidence="2">Uncharacterized protein</fullName>
    </submittedName>
</protein>
<feature type="compositionally biased region" description="Basic and acidic residues" evidence="1">
    <location>
        <begin position="192"/>
        <end position="201"/>
    </location>
</feature>
<feature type="compositionally biased region" description="Acidic residues" evidence="1">
    <location>
        <begin position="308"/>
        <end position="322"/>
    </location>
</feature>
<dbReference type="EMBL" id="KB007908">
    <property type="protein sequence ID" value="ELR20906.1"/>
    <property type="molecule type" value="Genomic_DNA"/>
</dbReference>
<feature type="compositionally biased region" description="Basic and acidic residues" evidence="1">
    <location>
        <begin position="215"/>
        <end position="224"/>
    </location>
</feature>
<name>L8H8W2_ACACF</name>
<dbReference type="VEuPathDB" id="AmoebaDB:ACA1_278770"/>